<proteinExistence type="predicted"/>
<dbReference type="eggNOG" id="KOG0927">
    <property type="taxonomic scope" value="Eukaryota"/>
</dbReference>
<dbReference type="SUPFAM" id="SSF52540">
    <property type="entry name" value="P-loop containing nucleoside triphosphate hydrolases"/>
    <property type="match status" value="1"/>
</dbReference>
<organism evidence="2">
    <name type="scientific">Triticum urartu</name>
    <name type="common">Red wild einkorn</name>
    <name type="synonym">Crithodium urartu</name>
    <dbReference type="NCBI Taxonomy" id="4572"/>
    <lineage>
        <taxon>Eukaryota</taxon>
        <taxon>Viridiplantae</taxon>
        <taxon>Streptophyta</taxon>
        <taxon>Embryophyta</taxon>
        <taxon>Tracheophyta</taxon>
        <taxon>Spermatophyta</taxon>
        <taxon>Magnoliopsida</taxon>
        <taxon>Liliopsida</taxon>
        <taxon>Poales</taxon>
        <taxon>Poaceae</taxon>
        <taxon>BOP clade</taxon>
        <taxon>Pooideae</taxon>
        <taxon>Triticodae</taxon>
        <taxon>Triticeae</taxon>
        <taxon>Triticinae</taxon>
        <taxon>Triticum</taxon>
    </lineage>
</organism>
<dbReference type="STRING" id="4572.M7YQY9"/>
<sequence>MATERHRQRSADNPAAPAATDLLPSTRTRTPPPPATASSFHPNPNPKSSRSDSSPHLLPPSTTPTSTEPRPWRPSCLPSLPPRTGNPTPRATMATEQQQATNLHDKTSTRLIWKSPRSIGSGHGSSKKSRDFSCGWRVGIALARAMFMNPTIVLLNEPTNHIG</sequence>
<dbReference type="InterPro" id="IPR027417">
    <property type="entry name" value="P-loop_NTPase"/>
</dbReference>
<dbReference type="EMBL" id="KD238429">
    <property type="protein sequence ID" value="EMS49857.1"/>
    <property type="molecule type" value="Genomic_DNA"/>
</dbReference>
<feature type="compositionally biased region" description="Low complexity" evidence="1">
    <location>
        <begin position="46"/>
        <end position="56"/>
    </location>
</feature>
<evidence type="ECO:0000256" key="1">
    <source>
        <dbReference type="SAM" id="MobiDB-lite"/>
    </source>
</evidence>
<feature type="region of interest" description="Disordered" evidence="1">
    <location>
        <begin position="1"/>
        <end position="107"/>
    </location>
</feature>
<protein>
    <submittedName>
        <fullName evidence="2">ABC transporter F family member 1</fullName>
    </submittedName>
</protein>
<dbReference type="Gene3D" id="3.40.50.300">
    <property type="entry name" value="P-loop containing nucleotide triphosphate hydrolases"/>
    <property type="match status" value="1"/>
</dbReference>
<evidence type="ECO:0000313" key="2">
    <source>
        <dbReference type="EMBL" id="EMS49857.1"/>
    </source>
</evidence>
<name>M7YQY9_TRIUA</name>
<reference evidence="2" key="1">
    <citation type="journal article" date="2013" name="Nature">
        <title>Draft genome of the wheat A-genome progenitor Triticum urartu.</title>
        <authorList>
            <person name="Ling H.Q."/>
            <person name="Zhao S."/>
            <person name="Liu D."/>
            <person name="Wang J."/>
            <person name="Sun H."/>
            <person name="Zhang C."/>
            <person name="Fan H."/>
            <person name="Li D."/>
            <person name="Dong L."/>
            <person name="Tao Y."/>
            <person name="Gao C."/>
            <person name="Wu H."/>
            <person name="Li Y."/>
            <person name="Cui Y."/>
            <person name="Guo X."/>
            <person name="Zheng S."/>
            <person name="Wang B."/>
            <person name="Yu K."/>
            <person name="Liang Q."/>
            <person name="Yang W."/>
            <person name="Lou X."/>
            <person name="Chen J."/>
            <person name="Feng M."/>
            <person name="Jian J."/>
            <person name="Zhang X."/>
            <person name="Luo G."/>
            <person name="Jiang Y."/>
            <person name="Liu J."/>
            <person name="Wang Z."/>
            <person name="Sha Y."/>
            <person name="Zhang B."/>
            <person name="Wu H."/>
            <person name="Tang D."/>
            <person name="Shen Q."/>
            <person name="Xue P."/>
            <person name="Zou S."/>
            <person name="Wang X."/>
            <person name="Liu X."/>
            <person name="Wang F."/>
            <person name="Yang Y."/>
            <person name="An X."/>
            <person name="Dong Z."/>
            <person name="Zhang K."/>
            <person name="Zhang X."/>
            <person name="Luo M.C."/>
            <person name="Dvorak J."/>
            <person name="Tong Y."/>
            <person name="Wang J."/>
            <person name="Yang H."/>
            <person name="Li Z."/>
            <person name="Wang D."/>
            <person name="Zhang A."/>
            <person name="Wang J."/>
        </authorList>
    </citation>
    <scope>NUCLEOTIDE SEQUENCE</scope>
</reference>
<feature type="compositionally biased region" description="Low complexity" evidence="1">
    <location>
        <begin position="63"/>
        <end position="75"/>
    </location>
</feature>
<accession>M7YQY9</accession>
<dbReference type="AlphaFoldDB" id="M7YQY9"/>
<feature type="compositionally biased region" description="Polar residues" evidence="1">
    <location>
        <begin position="85"/>
        <end position="102"/>
    </location>
</feature>
<gene>
    <name evidence="2" type="ORF">TRIUR3_02329</name>
</gene>